<accession>A0A0F0UXC3</accession>
<evidence type="ECO:0000256" key="3">
    <source>
        <dbReference type="ARBA" id="ARBA00023163"/>
    </source>
</evidence>
<dbReference type="KEGG" id="ecls:LI67_002120"/>
<reference evidence="7 9" key="2">
    <citation type="submission" date="2018-07" db="EMBL/GenBank/DDBJ databases">
        <title>The use of a cohorting ward and systematic surveillance cultures for the control of a Klebsiella pneumoniae carbapenemase (KPC)-producing Enterobacteriaceae outbreak.</title>
        <authorList>
            <person name="Doi Y."/>
        </authorList>
    </citation>
    <scope>NUCLEOTIDE SEQUENCE [LARGE SCALE GENOMIC DNA]</scope>
    <source>
        <strain evidence="7 9">1-RC-17-04017</strain>
    </source>
</reference>
<dbReference type="InterPro" id="IPR029016">
    <property type="entry name" value="GAF-like_dom_sf"/>
</dbReference>
<dbReference type="KEGG" id="ern:BFV67_01145"/>
<dbReference type="SUPFAM" id="SSF46785">
    <property type="entry name" value="Winged helix' DNA-binding domain"/>
    <property type="match status" value="1"/>
</dbReference>
<organism evidence="6 8">
    <name type="scientific">Enterobacter roggenkampii</name>
    <dbReference type="NCBI Taxonomy" id="1812935"/>
    <lineage>
        <taxon>Bacteria</taxon>
        <taxon>Pseudomonadati</taxon>
        <taxon>Pseudomonadota</taxon>
        <taxon>Gammaproteobacteria</taxon>
        <taxon>Enterobacterales</taxon>
        <taxon>Enterobacteriaceae</taxon>
        <taxon>Enterobacter</taxon>
        <taxon>Enterobacter cloacae complex</taxon>
    </lineage>
</organism>
<dbReference type="Proteomes" id="UP000036013">
    <property type="component" value="Unassembled WGS sequence"/>
</dbReference>
<evidence type="ECO:0000256" key="2">
    <source>
        <dbReference type="ARBA" id="ARBA00023125"/>
    </source>
</evidence>
<reference evidence="6 8" key="1">
    <citation type="submission" date="2015-06" db="EMBL/GenBank/DDBJ databases">
        <authorList>
            <person name="Adams M."/>
            <person name="Sutton G."/>
            <person name="Nelson K."/>
            <person name="Bonomo R."/>
            <person name="McCorrison J."/>
            <person name="Sanka R."/>
            <person name="Brinkac L."/>
            <person name="Nierman W."/>
        </authorList>
    </citation>
    <scope>NUCLEOTIDE SEQUENCE [LARGE SCALE GENOMIC DNA]</scope>
    <source>
        <strain evidence="6 8">GN02692</strain>
    </source>
</reference>
<evidence type="ECO:0000313" key="9">
    <source>
        <dbReference type="Proteomes" id="UP000255291"/>
    </source>
</evidence>
<dbReference type="InterPro" id="IPR014757">
    <property type="entry name" value="Tscrpt_reg_IclR_C"/>
</dbReference>
<dbReference type="NCBIfam" id="NF008601">
    <property type="entry name" value="PRK11569.1"/>
    <property type="match status" value="1"/>
</dbReference>
<evidence type="ECO:0000259" key="5">
    <source>
        <dbReference type="PROSITE" id="PS51078"/>
    </source>
</evidence>
<dbReference type="GO" id="GO:0003700">
    <property type="term" value="F:DNA-binding transcription factor activity"/>
    <property type="evidence" value="ECO:0007669"/>
    <property type="project" value="TreeGrafter"/>
</dbReference>
<dbReference type="Pfam" id="PF09339">
    <property type="entry name" value="HTH_IclR"/>
    <property type="match status" value="1"/>
</dbReference>
<evidence type="ECO:0000313" key="6">
    <source>
        <dbReference type="EMBL" id="KLQ07477.1"/>
    </source>
</evidence>
<feature type="domain" description="HTH iclR-type" evidence="4">
    <location>
        <begin position="37"/>
        <end position="99"/>
    </location>
</feature>
<evidence type="ECO:0000313" key="8">
    <source>
        <dbReference type="Proteomes" id="UP000036013"/>
    </source>
</evidence>
<dbReference type="InterPro" id="IPR050707">
    <property type="entry name" value="HTH_MetabolicPath_Reg"/>
</dbReference>
<dbReference type="SMART" id="SM00346">
    <property type="entry name" value="HTH_ICLR"/>
    <property type="match status" value="1"/>
</dbReference>
<keyword evidence="2" id="KW-0238">DNA-binding</keyword>
<dbReference type="Pfam" id="PF01614">
    <property type="entry name" value="IclR_C"/>
    <property type="match status" value="1"/>
</dbReference>
<dbReference type="AlphaFoldDB" id="A0A167Q778"/>
<dbReference type="InterPro" id="IPR036390">
    <property type="entry name" value="WH_DNA-bd_sf"/>
</dbReference>
<keyword evidence="1" id="KW-0805">Transcription regulation</keyword>
<gene>
    <name evidence="6" type="ORF">ABF77_01195</name>
    <name evidence="7" type="ORF">DXF87_09640</name>
</gene>
<keyword evidence="3" id="KW-0804">Transcription</keyword>
<dbReference type="FunFam" id="3.30.450.40:FF:000020">
    <property type="entry name" value="Acetate operon transcriptional repressor IclR"/>
    <property type="match status" value="1"/>
</dbReference>
<name>A0A167Q778_9ENTR</name>
<evidence type="ECO:0000256" key="1">
    <source>
        <dbReference type="ARBA" id="ARBA00023015"/>
    </source>
</evidence>
<dbReference type="InterPro" id="IPR036388">
    <property type="entry name" value="WH-like_DNA-bd_sf"/>
</dbReference>
<dbReference type="FunFam" id="1.10.10.10:FF:000056">
    <property type="entry name" value="IclR family transcriptional regulator"/>
    <property type="match status" value="1"/>
</dbReference>
<dbReference type="PROSITE" id="PS51078">
    <property type="entry name" value="ICLR_ED"/>
    <property type="match status" value="1"/>
</dbReference>
<dbReference type="Gene3D" id="3.30.450.40">
    <property type="match status" value="1"/>
</dbReference>
<dbReference type="GO" id="GO:0045892">
    <property type="term" value="P:negative regulation of DNA-templated transcription"/>
    <property type="evidence" value="ECO:0007669"/>
    <property type="project" value="TreeGrafter"/>
</dbReference>
<dbReference type="EMBL" id="QRBW01000015">
    <property type="protein sequence ID" value="RDT60039.1"/>
    <property type="molecule type" value="Genomic_DNA"/>
</dbReference>
<feature type="domain" description="IclR-ED" evidence="5">
    <location>
        <begin position="100"/>
        <end position="285"/>
    </location>
</feature>
<dbReference type="Proteomes" id="UP000255291">
    <property type="component" value="Unassembled WGS sequence"/>
</dbReference>
<accession>A0A167Q778</accession>
<dbReference type="Gene3D" id="1.10.10.10">
    <property type="entry name" value="Winged helix-like DNA-binding domain superfamily/Winged helix DNA-binding domain"/>
    <property type="match status" value="1"/>
</dbReference>
<protein>
    <submittedName>
        <fullName evidence="6 7">Transcriptional repressor IclR</fullName>
    </submittedName>
</protein>
<dbReference type="InterPro" id="IPR005471">
    <property type="entry name" value="Tscrpt_reg_IclR_N"/>
</dbReference>
<dbReference type="EMBL" id="LEDI01000003">
    <property type="protein sequence ID" value="KLQ07477.1"/>
    <property type="molecule type" value="Genomic_DNA"/>
</dbReference>
<dbReference type="GO" id="GO:0003677">
    <property type="term" value="F:DNA binding"/>
    <property type="evidence" value="ECO:0007669"/>
    <property type="project" value="UniProtKB-KW"/>
</dbReference>
<comment type="caution">
    <text evidence="6">The sequence shown here is derived from an EMBL/GenBank/DDBJ whole genome shotgun (WGS) entry which is preliminary data.</text>
</comment>
<evidence type="ECO:0000259" key="4">
    <source>
        <dbReference type="PROSITE" id="PS51077"/>
    </source>
</evidence>
<dbReference type="PROSITE" id="PS51077">
    <property type="entry name" value="HTH_ICLR"/>
    <property type="match status" value="1"/>
</dbReference>
<dbReference type="SUPFAM" id="SSF55781">
    <property type="entry name" value="GAF domain-like"/>
    <property type="match status" value="1"/>
</dbReference>
<dbReference type="PANTHER" id="PTHR30136">
    <property type="entry name" value="HELIX-TURN-HELIX TRANSCRIPTIONAL REGULATOR, ICLR FAMILY"/>
    <property type="match status" value="1"/>
</dbReference>
<evidence type="ECO:0000313" key="7">
    <source>
        <dbReference type="EMBL" id="RDT60039.1"/>
    </source>
</evidence>
<proteinExistence type="predicted"/>
<sequence length="287" mass="31073">MISTIQKKEIVMVATVPAKRGRKPAATTAAAQQGGQVQSLTRGLKLLEWIAESHSSVALTELAQQAGLPNSTTHRLLTTMQQLGFVRQVGELGHWAVGAHAFIVGSSFLQSRNLLAIVHPILRKLMEESGETVNLAVLDQSDHQAIIIDQVQCTQLMRMSAPIGGKLPMHASGAGKAFLSQLTEEQVTGLLHRKGLHAYTHATLVSPVHLKEDLALTRKRGYSFDDEEHALGLRCIAACIFDEHREPFAAISISGPISRMTDDRVTELGALVIKAAKEVTLAYGGIR</sequence>
<dbReference type="PANTHER" id="PTHR30136:SF22">
    <property type="entry name" value="TRANSCRIPTIONAL REPRESSOR ICLR"/>
    <property type="match status" value="1"/>
</dbReference>